<dbReference type="EMBL" id="BK015176">
    <property type="protein sequence ID" value="DAD94540.1"/>
    <property type="molecule type" value="Genomic_DNA"/>
</dbReference>
<name>A0A8S5NJJ1_9CAUD</name>
<protein>
    <submittedName>
        <fullName evidence="1">Uncharacterized protein</fullName>
    </submittedName>
</protein>
<organism evidence="1">
    <name type="scientific">Siphoviridae sp. cttFh17</name>
    <dbReference type="NCBI Taxonomy" id="2826491"/>
    <lineage>
        <taxon>Viruses</taxon>
        <taxon>Duplodnaviria</taxon>
        <taxon>Heunggongvirae</taxon>
        <taxon>Uroviricota</taxon>
        <taxon>Caudoviricetes</taxon>
    </lineage>
</organism>
<reference evidence="1" key="1">
    <citation type="journal article" date="2021" name="Proc. Natl. Acad. Sci. U.S.A.">
        <title>A Catalog of Tens of Thousands of Viruses from Human Metagenomes Reveals Hidden Associations with Chronic Diseases.</title>
        <authorList>
            <person name="Tisza M.J."/>
            <person name="Buck C.B."/>
        </authorList>
    </citation>
    <scope>NUCLEOTIDE SEQUENCE</scope>
    <source>
        <strain evidence="1">CttFh17</strain>
    </source>
</reference>
<accession>A0A8S5NJJ1</accession>
<evidence type="ECO:0000313" key="1">
    <source>
        <dbReference type="EMBL" id="DAD94540.1"/>
    </source>
</evidence>
<proteinExistence type="predicted"/>
<sequence length="49" mass="5711">MGFDDIGYDMGLGREDLEFWLILLEILEIRFLSWCVKESAIWIPGKTSC</sequence>